<feature type="region of interest" description="Disordered" evidence="4">
    <location>
        <begin position="585"/>
        <end position="622"/>
    </location>
</feature>
<protein>
    <submittedName>
        <fullName evidence="7">UPF0039 protein</fullName>
    </submittedName>
</protein>
<dbReference type="InterPro" id="IPR016181">
    <property type="entry name" value="Acyl_CoA_acyltransferase"/>
</dbReference>
<dbReference type="PANTHER" id="PTHR15893">
    <property type="entry name" value="RIBOSOMAL PROTEIN L27"/>
    <property type="match status" value="1"/>
</dbReference>
<evidence type="ECO:0000256" key="2">
    <source>
        <dbReference type="ARBA" id="ARBA00022980"/>
    </source>
</evidence>
<reference evidence="7 8" key="1">
    <citation type="submission" date="2016-02" db="EMBL/GenBank/DDBJ databases">
        <title>Genome analysis of coral dinoflagellate symbionts highlights evolutionary adaptations to a symbiotic lifestyle.</title>
        <authorList>
            <person name="Aranda M."/>
            <person name="Li Y."/>
            <person name="Liew Y.J."/>
            <person name="Baumgarten S."/>
            <person name="Simakov O."/>
            <person name="Wilson M."/>
            <person name="Piel J."/>
            <person name="Ashoor H."/>
            <person name="Bougouffa S."/>
            <person name="Bajic V.B."/>
            <person name="Ryu T."/>
            <person name="Ravasi T."/>
            <person name="Bayer T."/>
            <person name="Micklem G."/>
            <person name="Kim H."/>
            <person name="Bhak J."/>
            <person name="Lajeunesse T.C."/>
            <person name="Voolstra C.R."/>
        </authorList>
    </citation>
    <scope>NUCLEOTIDE SEQUENCE [LARGE SCALE GENOMIC DNA]</scope>
    <source>
        <strain evidence="7 8">CCMP2467</strain>
    </source>
</reference>
<feature type="chain" id="PRO_5012796651" evidence="5">
    <location>
        <begin position="48"/>
        <end position="622"/>
    </location>
</feature>
<keyword evidence="2" id="KW-0689">Ribosomal protein</keyword>
<dbReference type="PRINTS" id="PR00063">
    <property type="entry name" value="RIBOSOMALL27"/>
</dbReference>
<dbReference type="InterPro" id="IPR001684">
    <property type="entry name" value="Ribosomal_bL27"/>
</dbReference>
<comment type="similarity">
    <text evidence="1">Belongs to the bacterial ribosomal protein bL27 family.</text>
</comment>
<feature type="signal peptide" evidence="5">
    <location>
        <begin position="1"/>
        <end position="47"/>
    </location>
</feature>
<comment type="caution">
    <text evidence="7">The sequence shown here is derived from an EMBL/GenBank/DDBJ whole genome shotgun (WGS) entry which is preliminary data.</text>
</comment>
<dbReference type="PANTHER" id="PTHR15893:SF0">
    <property type="entry name" value="LARGE RIBOSOMAL SUBUNIT PROTEIN BL27M"/>
    <property type="match status" value="1"/>
</dbReference>
<dbReference type="SUPFAM" id="SSF110324">
    <property type="entry name" value="Ribosomal L27 protein-like"/>
    <property type="match status" value="1"/>
</dbReference>
<dbReference type="GO" id="GO:0003735">
    <property type="term" value="F:structural constituent of ribosome"/>
    <property type="evidence" value="ECO:0007669"/>
    <property type="project" value="InterPro"/>
</dbReference>
<dbReference type="SUPFAM" id="SSF55729">
    <property type="entry name" value="Acyl-CoA N-acyltransferases (Nat)"/>
    <property type="match status" value="1"/>
</dbReference>
<keyword evidence="5" id="KW-0732">Signal</keyword>
<dbReference type="UniPathway" id="UPA00113">
    <property type="reaction ID" value="UER00529"/>
</dbReference>
<dbReference type="Pfam" id="PF01016">
    <property type="entry name" value="Ribosomal_L27"/>
    <property type="match status" value="1"/>
</dbReference>
<organism evidence="7 8">
    <name type="scientific">Symbiodinium microadriaticum</name>
    <name type="common">Dinoflagellate</name>
    <name type="synonym">Zooxanthella microadriatica</name>
    <dbReference type="NCBI Taxonomy" id="2951"/>
    <lineage>
        <taxon>Eukaryota</taxon>
        <taxon>Sar</taxon>
        <taxon>Alveolata</taxon>
        <taxon>Dinophyceae</taxon>
        <taxon>Suessiales</taxon>
        <taxon>Symbiodiniaceae</taxon>
        <taxon>Symbiodinium</taxon>
    </lineage>
</organism>
<evidence type="ECO:0000256" key="1">
    <source>
        <dbReference type="ARBA" id="ARBA00010797"/>
    </source>
</evidence>
<feature type="compositionally biased region" description="Basic residues" evidence="4">
    <location>
        <begin position="591"/>
        <end position="604"/>
    </location>
</feature>
<dbReference type="Gene3D" id="3.40.630.30">
    <property type="match status" value="1"/>
</dbReference>
<evidence type="ECO:0000313" key="7">
    <source>
        <dbReference type="EMBL" id="OLP84786.1"/>
    </source>
</evidence>
<dbReference type="Gene3D" id="2.40.50.100">
    <property type="match status" value="1"/>
</dbReference>
<evidence type="ECO:0000256" key="4">
    <source>
        <dbReference type="SAM" id="MobiDB-lite"/>
    </source>
</evidence>
<evidence type="ECO:0000256" key="5">
    <source>
        <dbReference type="SAM" id="SignalP"/>
    </source>
</evidence>
<dbReference type="GO" id="GO:0005762">
    <property type="term" value="C:mitochondrial large ribosomal subunit"/>
    <property type="evidence" value="ECO:0007669"/>
    <property type="project" value="TreeGrafter"/>
</dbReference>
<dbReference type="GO" id="GO:0006048">
    <property type="term" value="P:UDP-N-acetylglucosamine biosynthetic process"/>
    <property type="evidence" value="ECO:0007669"/>
    <property type="project" value="UniProtKB-UniPathway"/>
</dbReference>
<dbReference type="EMBL" id="LSRX01001018">
    <property type="protein sequence ID" value="OLP84786.1"/>
    <property type="molecule type" value="Genomic_DNA"/>
</dbReference>
<dbReference type="Proteomes" id="UP000186817">
    <property type="component" value="Unassembled WGS sequence"/>
</dbReference>
<gene>
    <name evidence="7" type="ORF">AK812_SmicGene34295</name>
</gene>
<keyword evidence="8" id="KW-1185">Reference proteome</keyword>
<dbReference type="OrthoDB" id="1867012at2759"/>
<feature type="domain" description="N-acetyltransferase" evidence="6">
    <location>
        <begin position="291"/>
        <end position="437"/>
    </location>
</feature>
<dbReference type="AlphaFoldDB" id="A0A1Q9CPE8"/>
<dbReference type="GO" id="GO:0006412">
    <property type="term" value="P:translation"/>
    <property type="evidence" value="ECO:0007669"/>
    <property type="project" value="InterPro"/>
</dbReference>
<keyword evidence="3" id="KW-0687">Ribonucleoprotein</keyword>
<dbReference type="Pfam" id="PF00583">
    <property type="entry name" value="Acetyltransf_1"/>
    <property type="match status" value="1"/>
</dbReference>
<sequence>MTAGTFCAFVIIGGLHRQCIFHRSRSSHRQRAMRLLGFLLLAHRALADVAFLAPSAPTARAPSGLIPSVIRDAELPVPPKQAASTGMSTALLLGASAVALALARRRANLSRRVWTYQPIEEKICPGLGKEAASGPLWRQYMNLRRQSKSPYGRKVKYLKQQRILRDHNVWWATYGKWNVWNPNPGIKSNYTGPDSHPDNPDFPAPNSGLQAFGSVSVASLSTRSSFVAGRVPTMGSAKRAVLSASRARSGLVMKAHKKGLKSILSCHILPLSAQSRDQPMSAECTAECEYTVCVAATAEEVARCLSLRREVFVQEHKVPAEAEDDGKDPDALHIMCTENSQLIATGRVLITGHESQVRADLARVAVRADRRGRGLGGRIVQELETLARSKGASLARLRTTTYLEQFYSRMGYLRPSDDVITHLSDEYQLITMEKSLDAESTKAAASTKNQGNTRNPHHWGVKALSGKAVKCRQRLVKQRAMNWYPGNNVKMCKDMSLIALKDGIVQWRGDYRHKEVSVVPWEYVTNKCRWSTSSTLAPQKYEPWMGTNFDRYSDKWPIRQMFEEWKETEEGKAWIAKKEEKKAKQKEIQKKIRAKKALRWQGKGKKQDKVTAGDSDSEAEKA</sequence>
<dbReference type="PROSITE" id="PS51186">
    <property type="entry name" value="GNAT"/>
    <property type="match status" value="1"/>
</dbReference>
<proteinExistence type="inferred from homology"/>
<evidence type="ECO:0000256" key="3">
    <source>
        <dbReference type="ARBA" id="ARBA00023274"/>
    </source>
</evidence>
<evidence type="ECO:0000259" key="6">
    <source>
        <dbReference type="PROSITE" id="PS51186"/>
    </source>
</evidence>
<accession>A0A1Q9CPE8</accession>
<evidence type="ECO:0000313" key="8">
    <source>
        <dbReference type="Proteomes" id="UP000186817"/>
    </source>
</evidence>
<dbReference type="GO" id="GO:0016747">
    <property type="term" value="F:acyltransferase activity, transferring groups other than amino-acyl groups"/>
    <property type="evidence" value="ECO:0007669"/>
    <property type="project" value="InterPro"/>
</dbReference>
<dbReference type="InterPro" id="IPR000182">
    <property type="entry name" value="GNAT_dom"/>
</dbReference>
<name>A0A1Q9CPE8_SYMMI</name>